<proteinExistence type="predicted"/>
<dbReference type="eggNOG" id="ENOG502R6IW">
    <property type="taxonomic scope" value="Eukaryota"/>
</dbReference>
<dbReference type="HOGENOM" id="CLU_1229902_0_0_1"/>
<dbReference type="OrthoDB" id="3650688at2759"/>
<keyword evidence="2" id="KW-1185">Reference proteome</keyword>
<dbReference type="Proteomes" id="UP000016933">
    <property type="component" value="Unassembled WGS sequence"/>
</dbReference>
<evidence type="ECO:0008006" key="3">
    <source>
        <dbReference type="Google" id="ProtNLM"/>
    </source>
</evidence>
<reference evidence="2" key="1">
    <citation type="journal article" date="2012" name="PLoS Genet.">
        <title>The genomes of the fungal plant pathogens Cladosporium fulvum and Dothistroma septosporum reveal adaptation to different hosts and lifestyles but also signatures of common ancestry.</title>
        <authorList>
            <person name="de Wit P.J.G.M."/>
            <person name="van der Burgt A."/>
            <person name="Oekmen B."/>
            <person name="Stergiopoulos I."/>
            <person name="Abd-Elsalam K.A."/>
            <person name="Aerts A.L."/>
            <person name="Bahkali A.H."/>
            <person name="Beenen H.G."/>
            <person name="Chettri P."/>
            <person name="Cox M.P."/>
            <person name="Datema E."/>
            <person name="de Vries R.P."/>
            <person name="Dhillon B."/>
            <person name="Ganley A.R."/>
            <person name="Griffiths S.A."/>
            <person name="Guo Y."/>
            <person name="Hamelin R.C."/>
            <person name="Henrissat B."/>
            <person name="Kabir M.S."/>
            <person name="Jashni M.K."/>
            <person name="Kema G."/>
            <person name="Klaubauf S."/>
            <person name="Lapidus A."/>
            <person name="Levasseur A."/>
            <person name="Lindquist E."/>
            <person name="Mehrabi R."/>
            <person name="Ohm R.A."/>
            <person name="Owen T.J."/>
            <person name="Salamov A."/>
            <person name="Schwelm A."/>
            <person name="Schijlen E."/>
            <person name="Sun H."/>
            <person name="van den Burg H.A."/>
            <person name="van Ham R.C.H.J."/>
            <person name="Zhang S."/>
            <person name="Goodwin S.B."/>
            <person name="Grigoriev I.V."/>
            <person name="Collemare J."/>
            <person name="Bradshaw R.E."/>
        </authorList>
    </citation>
    <scope>NUCLEOTIDE SEQUENCE [LARGE SCALE GENOMIC DNA]</scope>
    <source>
        <strain evidence="2">NZE10 / CBS 128990</strain>
    </source>
</reference>
<sequence length="225" mass="25673">MAIFSQRKVQRLKQMLMQKAADSELDEVCDFLNQRPKKTQANCGLLKLPAELRNIIYEYVAEDAHAACQKPVDPDLLQGERWREAVLLCGRARQSRDFSGEKVCPGLLGVCHELFREFHSVFYSPRFIDARYHEAGTGWKHIKNPALLDAVVNQKHPVTVFDTIRVQFGIEDVLRQKQQIESMSSRHVFIGMLYLKDSQNLACSIKFYISIARPPWADLPSPAAG</sequence>
<dbReference type="AlphaFoldDB" id="N1Q0R9"/>
<name>N1Q0R9_DOTSN</name>
<evidence type="ECO:0000313" key="1">
    <source>
        <dbReference type="EMBL" id="EME48220.1"/>
    </source>
</evidence>
<gene>
    <name evidence="1" type="ORF">DOTSEDRAFT_69985</name>
</gene>
<dbReference type="EMBL" id="KB446536">
    <property type="protein sequence ID" value="EME48220.1"/>
    <property type="molecule type" value="Genomic_DNA"/>
</dbReference>
<reference evidence="1 2" key="2">
    <citation type="journal article" date="2012" name="PLoS Pathog.">
        <title>Diverse lifestyles and strategies of plant pathogenesis encoded in the genomes of eighteen Dothideomycetes fungi.</title>
        <authorList>
            <person name="Ohm R.A."/>
            <person name="Feau N."/>
            <person name="Henrissat B."/>
            <person name="Schoch C.L."/>
            <person name="Horwitz B.A."/>
            <person name="Barry K.W."/>
            <person name="Condon B.J."/>
            <person name="Copeland A.C."/>
            <person name="Dhillon B."/>
            <person name="Glaser F."/>
            <person name="Hesse C.N."/>
            <person name="Kosti I."/>
            <person name="LaButti K."/>
            <person name="Lindquist E.A."/>
            <person name="Lucas S."/>
            <person name="Salamov A.A."/>
            <person name="Bradshaw R.E."/>
            <person name="Ciuffetti L."/>
            <person name="Hamelin R.C."/>
            <person name="Kema G.H.J."/>
            <person name="Lawrence C."/>
            <person name="Scott J.A."/>
            <person name="Spatafora J.W."/>
            <person name="Turgeon B.G."/>
            <person name="de Wit P.J.G.M."/>
            <person name="Zhong S."/>
            <person name="Goodwin S.B."/>
            <person name="Grigoriev I.V."/>
        </authorList>
    </citation>
    <scope>NUCLEOTIDE SEQUENCE [LARGE SCALE GENOMIC DNA]</scope>
    <source>
        <strain evidence="2">NZE10 / CBS 128990</strain>
    </source>
</reference>
<evidence type="ECO:0000313" key="2">
    <source>
        <dbReference type="Proteomes" id="UP000016933"/>
    </source>
</evidence>
<accession>N1Q0R9</accession>
<organism evidence="1 2">
    <name type="scientific">Dothistroma septosporum (strain NZE10 / CBS 128990)</name>
    <name type="common">Red band needle blight fungus</name>
    <name type="synonym">Mycosphaerella pini</name>
    <dbReference type="NCBI Taxonomy" id="675120"/>
    <lineage>
        <taxon>Eukaryota</taxon>
        <taxon>Fungi</taxon>
        <taxon>Dikarya</taxon>
        <taxon>Ascomycota</taxon>
        <taxon>Pezizomycotina</taxon>
        <taxon>Dothideomycetes</taxon>
        <taxon>Dothideomycetidae</taxon>
        <taxon>Mycosphaerellales</taxon>
        <taxon>Mycosphaerellaceae</taxon>
        <taxon>Dothistroma</taxon>
    </lineage>
</organism>
<protein>
    <recommendedName>
        <fullName evidence="3">F-box domain-containing protein</fullName>
    </recommendedName>
</protein>